<dbReference type="InterPro" id="IPR043504">
    <property type="entry name" value="Peptidase_S1_PA_chymotrypsin"/>
</dbReference>
<dbReference type="PROSITE" id="PS00134">
    <property type="entry name" value="TRYPSIN_HIS"/>
    <property type="match status" value="1"/>
</dbReference>
<reference evidence="8" key="2">
    <citation type="submission" date="2022-10" db="EMBL/GenBank/DDBJ databases">
        <authorList>
            <consortium name="ENA_rothamsted_submissions"/>
            <consortium name="culmorum"/>
            <person name="King R."/>
        </authorList>
    </citation>
    <scope>NUCLEOTIDE SEQUENCE</scope>
</reference>
<protein>
    <recommendedName>
        <fullName evidence="7">Peptidase S1 domain-containing protein</fullName>
    </recommendedName>
</protein>
<dbReference type="GO" id="GO:0006508">
    <property type="term" value="P:proteolysis"/>
    <property type="evidence" value="ECO:0007669"/>
    <property type="project" value="InterPro"/>
</dbReference>
<name>A0A9P0JAT1_9DIPT</name>
<organism evidence="8 9">
    <name type="scientific">Chironomus riparius</name>
    <dbReference type="NCBI Taxonomy" id="315576"/>
    <lineage>
        <taxon>Eukaryota</taxon>
        <taxon>Metazoa</taxon>
        <taxon>Ecdysozoa</taxon>
        <taxon>Arthropoda</taxon>
        <taxon>Hexapoda</taxon>
        <taxon>Insecta</taxon>
        <taxon>Pterygota</taxon>
        <taxon>Neoptera</taxon>
        <taxon>Endopterygota</taxon>
        <taxon>Diptera</taxon>
        <taxon>Nematocera</taxon>
        <taxon>Chironomoidea</taxon>
        <taxon>Chironomidae</taxon>
        <taxon>Chironominae</taxon>
        <taxon>Chironomus</taxon>
    </lineage>
</organism>
<reference evidence="8" key="1">
    <citation type="submission" date="2022-01" db="EMBL/GenBank/DDBJ databases">
        <authorList>
            <person name="King R."/>
        </authorList>
    </citation>
    <scope>NUCLEOTIDE SEQUENCE</scope>
</reference>
<dbReference type="InterPro" id="IPR001314">
    <property type="entry name" value="Peptidase_S1A"/>
</dbReference>
<dbReference type="InterPro" id="IPR001611">
    <property type="entry name" value="Leu-rich_rpt"/>
</dbReference>
<keyword evidence="9" id="KW-1185">Reference proteome</keyword>
<dbReference type="EMBL" id="OU895880">
    <property type="protein sequence ID" value="CAH1735925.1"/>
    <property type="molecule type" value="Genomic_DNA"/>
</dbReference>
<dbReference type="Gene3D" id="2.40.10.10">
    <property type="entry name" value="Trypsin-like serine proteases"/>
    <property type="match status" value="1"/>
</dbReference>
<keyword evidence="3" id="KW-1015">Disulfide bond</keyword>
<dbReference type="InterPro" id="IPR003591">
    <property type="entry name" value="Leu-rich_rpt_typical-subtyp"/>
</dbReference>
<dbReference type="CDD" id="cd00190">
    <property type="entry name" value="Tryp_SPc"/>
    <property type="match status" value="1"/>
</dbReference>
<sequence>MKLLILMTNAILISLSNSQNCGRVKVGTSFAVGGEYTTKGQFPWLAPLFFKKNDKFFCGSTIISKQYLLSASHCFKNKGDRVAMKPDNVYSLLGIYDLSRIDESGVIRAQVSSIKIHSDWNTQIETYDADIAILRLTNEITFTNYIQPACLPPSNMNAFEIDGTVVGYGLSDETFGDHEMRPKFVEISSITQEDCLIGRDVIARISSKRMFCAGTVGKNPCKGDSGGGFHVKLGQSYYVVGIISAAIHGECKLNEFVLFTNVPKFVSWITRETDIDNTGETIDLVLESLKCKFYYNSNDDRYECLSEKSFKSLVPNVKISSIEGSFTDGNTYSDVDTINIIQGKTTYVPDFTAANRKFPNFRKLYIVLSELKYIERTKLAKMPQLRVLNFYGNEIEHLDEDVFNDLRNLETIAFVKNKIKILPQKLLWNLINLKEIWSYENPIEAIPIRFFKNNKKLIKAWMGYSKINRIDVNFKALPNLNLLDLRQNECINEQGCSTCSLSIEDMQDKIDKQCYVDKNYDTAVHLDIRQSTH</sequence>
<evidence type="ECO:0000313" key="9">
    <source>
        <dbReference type="Proteomes" id="UP001153620"/>
    </source>
</evidence>
<dbReference type="PRINTS" id="PR00722">
    <property type="entry name" value="CHYMOTRYPSIN"/>
</dbReference>
<feature type="chain" id="PRO_5040333316" description="Peptidase S1 domain-containing protein" evidence="6">
    <location>
        <begin position="19"/>
        <end position="533"/>
    </location>
</feature>
<dbReference type="FunFam" id="2.40.10.10:FF:000068">
    <property type="entry name" value="transmembrane protease serine 2"/>
    <property type="match status" value="1"/>
</dbReference>
<evidence type="ECO:0000256" key="4">
    <source>
        <dbReference type="ARBA" id="ARBA00023180"/>
    </source>
</evidence>
<keyword evidence="4" id="KW-0325">Glycoprotein</keyword>
<dbReference type="OrthoDB" id="10516704at2759"/>
<dbReference type="SUPFAM" id="SSF52058">
    <property type="entry name" value="L domain-like"/>
    <property type="match status" value="1"/>
</dbReference>
<proteinExistence type="inferred from homology"/>
<accession>A0A9P0JAT1</accession>
<feature type="signal peptide" evidence="6">
    <location>
        <begin position="1"/>
        <end position="18"/>
    </location>
</feature>
<dbReference type="InterPro" id="IPR018114">
    <property type="entry name" value="TRYPSIN_HIS"/>
</dbReference>
<evidence type="ECO:0000256" key="6">
    <source>
        <dbReference type="SAM" id="SignalP"/>
    </source>
</evidence>
<gene>
    <name evidence="8" type="ORF">CHIRRI_LOCUS15176</name>
</gene>
<dbReference type="PROSITE" id="PS50240">
    <property type="entry name" value="TRYPSIN_DOM"/>
    <property type="match status" value="1"/>
</dbReference>
<comment type="similarity">
    <text evidence="5">Belongs to the peptidase S1 family. CLIP subfamily.</text>
</comment>
<evidence type="ECO:0000256" key="1">
    <source>
        <dbReference type="ARBA" id="ARBA00022614"/>
    </source>
</evidence>
<dbReference type="InterPro" id="IPR001254">
    <property type="entry name" value="Trypsin_dom"/>
</dbReference>
<keyword evidence="1" id="KW-0433">Leucine-rich repeat</keyword>
<evidence type="ECO:0000259" key="7">
    <source>
        <dbReference type="PROSITE" id="PS50240"/>
    </source>
</evidence>
<dbReference type="Proteomes" id="UP001153620">
    <property type="component" value="Chromosome 4"/>
</dbReference>
<evidence type="ECO:0000256" key="2">
    <source>
        <dbReference type="ARBA" id="ARBA00022737"/>
    </source>
</evidence>
<evidence type="ECO:0000256" key="5">
    <source>
        <dbReference type="ARBA" id="ARBA00024195"/>
    </source>
</evidence>
<evidence type="ECO:0000313" key="8">
    <source>
        <dbReference type="EMBL" id="CAH1735925.1"/>
    </source>
</evidence>
<dbReference type="SMART" id="SM00369">
    <property type="entry name" value="LRR_TYP"/>
    <property type="match status" value="3"/>
</dbReference>
<keyword evidence="6" id="KW-0732">Signal</keyword>
<dbReference type="AlphaFoldDB" id="A0A9P0JAT1"/>
<feature type="domain" description="Peptidase S1" evidence="7">
    <location>
        <begin position="31"/>
        <end position="274"/>
    </location>
</feature>
<evidence type="ECO:0000256" key="3">
    <source>
        <dbReference type="ARBA" id="ARBA00023157"/>
    </source>
</evidence>
<dbReference type="GO" id="GO:0004252">
    <property type="term" value="F:serine-type endopeptidase activity"/>
    <property type="evidence" value="ECO:0007669"/>
    <property type="project" value="InterPro"/>
</dbReference>
<dbReference type="SMART" id="SM00020">
    <property type="entry name" value="Tryp_SPc"/>
    <property type="match status" value="1"/>
</dbReference>
<dbReference type="Gene3D" id="3.80.10.10">
    <property type="entry name" value="Ribonuclease Inhibitor"/>
    <property type="match status" value="1"/>
</dbReference>
<dbReference type="SUPFAM" id="SSF50494">
    <property type="entry name" value="Trypsin-like serine proteases"/>
    <property type="match status" value="1"/>
</dbReference>
<keyword evidence="2" id="KW-0677">Repeat</keyword>
<dbReference type="Pfam" id="PF00089">
    <property type="entry name" value="Trypsin"/>
    <property type="match status" value="1"/>
</dbReference>
<dbReference type="InterPro" id="IPR032675">
    <property type="entry name" value="LRR_dom_sf"/>
</dbReference>
<dbReference type="PANTHER" id="PTHR24256">
    <property type="entry name" value="TRYPTASE-RELATED"/>
    <property type="match status" value="1"/>
</dbReference>
<dbReference type="InterPro" id="IPR009003">
    <property type="entry name" value="Peptidase_S1_PA"/>
</dbReference>
<dbReference type="InterPro" id="IPR051487">
    <property type="entry name" value="Ser/Thr_Proteases_Immune/Dev"/>
</dbReference>
<dbReference type="Pfam" id="PF13855">
    <property type="entry name" value="LRR_8"/>
    <property type="match status" value="1"/>
</dbReference>